<evidence type="ECO:0000313" key="2">
    <source>
        <dbReference type="EMBL" id="MIK94322.1"/>
    </source>
</evidence>
<dbReference type="AlphaFoldDB" id="A0A3R0CCA8"/>
<name>A0A3R0CCA8_SALER</name>
<dbReference type="Proteomes" id="UP000885283">
    <property type="component" value="Unassembled WGS sequence"/>
</dbReference>
<gene>
    <name evidence="2" type="ORF">KO51_23125</name>
    <name evidence="1" type="ORF">NL99_21825</name>
</gene>
<dbReference type="EMBL" id="RSMR01000035">
    <property type="protein sequence ID" value="MIK94322.1"/>
    <property type="molecule type" value="Genomic_DNA"/>
</dbReference>
<protein>
    <submittedName>
        <fullName evidence="2">Uncharacterized protein</fullName>
    </submittedName>
</protein>
<dbReference type="Proteomes" id="UP000839834">
    <property type="component" value="Unassembled WGS sequence"/>
</dbReference>
<evidence type="ECO:0000313" key="1">
    <source>
        <dbReference type="EMBL" id="EAA8667548.1"/>
    </source>
</evidence>
<comment type="caution">
    <text evidence="2">The sequence shown here is derived from an EMBL/GenBank/DDBJ whole genome shotgun (WGS) entry which is preliminary data.</text>
</comment>
<dbReference type="EMBL" id="AAACVH010000046">
    <property type="protein sequence ID" value="EAA8667548.1"/>
    <property type="molecule type" value="Genomic_DNA"/>
</dbReference>
<proteinExistence type="predicted"/>
<organism evidence="2">
    <name type="scientific">Salmonella enterica</name>
    <name type="common">Salmonella choleraesuis</name>
    <dbReference type="NCBI Taxonomy" id="28901"/>
    <lineage>
        <taxon>Bacteria</taxon>
        <taxon>Pseudomonadati</taxon>
        <taxon>Pseudomonadota</taxon>
        <taxon>Gammaproteobacteria</taxon>
        <taxon>Enterobacterales</taxon>
        <taxon>Enterobacteriaceae</taxon>
        <taxon>Salmonella</taxon>
    </lineage>
</organism>
<accession>A0A3R0CCA8</accession>
<reference evidence="2" key="1">
    <citation type="submission" date="2018-08" db="EMBL/GenBank/DDBJ databases">
        <authorList>
            <consortium name="GenomeTrakr network: Whole genome sequencing for foodborne pathogen traceback"/>
        </authorList>
    </citation>
    <scope>NUCLEOTIDE SEQUENCE [LARGE SCALE GENOMIC DNA]</scope>
    <source>
        <strain evidence="2">FLUFL-1338</strain>
        <strain evidence="1">FLUFL-367</strain>
    </source>
</reference>
<sequence length="290" mass="33927">MVKLVSSGRGKISYLEKRLSDNNYHFPSSPADKDYPAYQQRVIRSFISAGGQEQTINTFLAETDRLYAEAFPSENELKWYHHDPRASLWLVCELYEELKSNRDENSASYLSPTSLQPAHNVRMDAIRCCIDDWPLMLFTPAYFLKKKSIEWADLLDKHNLFRDVNARSVDVCSWLKNHIHEKTDISLNRTCGNTPEEVMAWCYASYFIWRKNNLHSPDTVELFIRKFKSAWSTQKNRIKNKMEKKLKPLNVNISQEAHDMLRHIATEEGISNNRVIESALMLIYKNKTKK</sequence>